<accession>A0A2Z7DAA9</accession>
<keyword evidence="3" id="KW-1185">Reference proteome</keyword>
<sequence>MQEPPQVLTHDVHFQPFVLPAPDTMAGAPSAGPPKVHPVPTRLATAPTEVYSARTMDDKKAAHPARRTSEPLDQRCFWL</sequence>
<dbReference type="EMBL" id="KQ989538">
    <property type="protein sequence ID" value="KZV54318.1"/>
    <property type="molecule type" value="Genomic_DNA"/>
</dbReference>
<feature type="region of interest" description="Disordered" evidence="1">
    <location>
        <begin position="53"/>
        <end position="73"/>
    </location>
</feature>
<dbReference type="Proteomes" id="UP000250235">
    <property type="component" value="Unassembled WGS sequence"/>
</dbReference>
<protein>
    <submittedName>
        <fullName evidence="2">AP-4 complex subunit epsilon</fullName>
    </submittedName>
</protein>
<reference evidence="2 3" key="1">
    <citation type="journal article" date="2015" name="Proc. Natl. Acad. Sci. U.S.A.">
        <title>The resurrection genome of Boea hygrometrica: A blueprint for survival of dehydration.</title>
        <authorList>
            <person name="Xiao L."/>
            <person name="Yang G."/>
            <person name="Zhang L."/>
            <person name="Yang X."/>
            <person name="Zhao S."/>
            <person name="Ji Z."/>
            <person name="Zhou Q."/>
            <person name="Hu M."/>
            <person name="Wang Y."/>
            <person name="Chen M."/>
            <person name="Xu Y."/>
            <person name="Jin H."/>
            <person name="Xiao X."/>
            <person name="Hu G."/>
            <person name="Bao F."/>
            <person name="Hu Y."/>
            <person name="Wan P."/>
            <person name="Li L."/>
            <person name="Deng X."/>
            <person name="Kuang T."/>
            <person name="Xiang C."/>
            <person name="Zhu J.K."/>
            <person name="Oliver M.J."/>
            <person name="He Y."/>
        </authorList>
    </citation>
    <scope>NUCLEOTIDE SEQUENCE [LARGE SCALE GENOMIC DNA]</scope>
    <source>
        <strain evidence="3">cv. XS01</strain>
    </source>
</reference>
<dbReference type="AlphaFoldDB" id="A0A2Z7DAA9"/>
<evidence type="ECO:0000313" key="2">
    <source>
        <dbReference type="EMBL" id="KZV54318.1"/>
    </source>
</evidence>
<organism evidence="2 3">
    <name type="scientific">Dorcoceras hygrometricum</name>
    <dbReference type="NCBI Taxonomy" id="472368"/>
    <lineage>
        <taxon>Eukaryota</taxon>
        <taxon>Viridiplantae</taxon>
        <taxon>Streptophyta</taxon>
        <taxon>Embryophyta</taxon>
        <taxon>Tracheophyta</taxon>
        <taxon>Spermatophyta</taxon>
        <taxon>Magnoliopsida</taxon>
        <taxon>eudicotyledons</taxon>
        <taxon>Gunneridae</taxon>
        <taxon>Pentapetalae</taxon>
        <taxon>asterids</taxon>
        <taxon>lamiids</taxon>
        <taxon>Lamiales</taxon>
        <taxon>Gesneriaceae</taxon>
        <taxon>Didymocarpoideae</taxon>
        <taxon>Trichosporeae</taxon>
        <taxon>Loxocarpinae</taxon>
        <taxon>Dorcoceras</taxon>
    </lineage>
</organism>
<feature type="compositionally biased region" description="Basic and acidic residues" evidence="1">
    <location>
        <begin position="55"/>
        <end position="73"/>
    </location>
</feature>
<evidence type="ECO:0000256" key="1">
    <source>
        <dbReference type="SAM" id="MobiDB-lite"/>
    </source>
</evidence>
<gene>
    <name evidence="2" type="ORF">F511_28449</name>
</gene>
<name>A0A2Z7DAA9_9LAMI</name>
<evidence type="ECO:0000313" key="3">
    <source>
        <dbReference type="Proteomes" id="UP000250235"/>
    </source>
</evidence>
<proteinExistence type="predicted"/>
<feature type="region of interest" description="Disordered" evidence="1">
    <location>
        <begin position="20"/>
        <end position="41"/>
    </location>
</feature>